<comment type="caution">
    <text evidence="3">The sequence shown here is derived from an EMBL/GenBank/DDBJ whole genome shotgun (WGS) entry which is preliminary data.</text>
</comment>
<dbReference type="Gene3D" id="3.40.50.12780">
    <property type="entry name" value="N-terminal domain of ligase-like"/>
    <property type="match status" value="1"/>
</dbReference>
<dbReference type="PANTHER" id="PTHR22754">
    <property type="entry name" value="DISCO-INTERACTING PROTEIN 2 DIP2 -RELATED"/>
    <property type="match status" value="1"/>
</dbReference>
<evidence type="ECO:0000256" key="1">
    <source>
        <dbReference type="ARBA" id="ARBA00006432"/>
    </source>
</evidence>
<dbReference type="Pfam" id="PF00501">
    <property type="entry name" value="AMP-binding"/>
    <property type="match status" value="1"/>
</dbReference>
<gene>
    <name evidence="3" type="ORF">I0C86_25050</name>
</gene>
<accession>A0ABS0H223</accession>
<evidence type="ECO:0000313" key="3">
    <source>
        <dbReference type="EMBL" id="MBF9132192.1"/>
    </source>
</evidence>
<sequence>MAPGRADRILTFADLDAASGLGASALGAVGDRARAGRNVVLACNDPLAFVTAFFSAAKNGDVPVPGPSRPLSSQAHLRRLLGIVEASRASIVVTDEPSPTELRERLEGTGVVVVPAVDLNHATRPYRTPRPNDTAYVQYTSGSVAAPKPIMIRQRQALAQLAQAAAAYAEDRSSVSVNWVPLYHDMGLVTSVLRPLWSDYTSVVLDPMDFVRDPGYWLAEMTRWRATHTSAPDFGYALCATRVAAPERFNLTSLRVARSAGEMVRARTIAAFTEAFRPSGYDPIAFKPSYGMAEATLTVTTCPRDEPPRLVRISRRAFRDGVVGDPQGEDDVLEFVSSGRPLAGTTVTVVAPSGEVLPEGAIGEVVVSGPQLVSDDFATGDLGFLVDGELVLIGRSHERFQIHGENFYSGEIETLVTEHEPRVRGGRVAAFVASTDGAGPAGLVLLAELRREYSTAPAEQAGAIAKHIRRVLSREFGLSVQHVGLFPPKSLPVTTSGKLCRDRCRLEFERAGDGAFAPVTG</sequence>
<dbReference type="RefSeq" id="WP_196203729.1">
    <property type="nucleotide sequence ID" value="NZ_JADPUN010000224.1"/>
</dbReference>
<dbReference type="Gene3D" id="3.30.300.30">
    <property type="match status" value="1"/>
</dbReference>
<keyword evidence="4" id="KW-1185">Reference proteome</keyword>
<protein>
    <submittedName>
        <fullName evidence="3">AMP-binding protein</fullName>
    </submittedName>
</protein>
<dbReference type="InterPro" id="IPR042099">
    <property type="entry name" value="ANL_N_sf"/>
</dbReference>
<evidence type="ECO:0000313" key="4">
    <source>
        <dbReference type="Proteomes" id="UP000638560"/>
    </source>
</evidence>
<dbReference type="InterPro" id="IPR000873">
    <property type="entry name" value="AMP-dep_synth/lig_dom"/>
</dbReference>
<name>A0ABS0H223_9ACTN</name>
<evidence type="ECO:0000259" key="2">
    <source>
        <dbReference type="Pfam" id="PF00501"/>
    </source>
</evidence>
<proteinExistence type="inferred from homology"/>
<feature type="domain" description="AMP-dependent synthetase/ligase" evidence="2">
    <location>
        <begin position="7"/>
        <end position="373"/>
    </location>
</feature>
<organism evidence="3 4">
    <name type="scientific">Plantactinospora alkalitolerans</name>
    <dbReference type="NCBI Taxonomy" id="2789879"/>
    <lineage>
        <taxon>Bacteria</taxon>
        <taxon>Bacillati</taxon>
        <taxon>Actinomycetota</taxon>
        <taxon>Actinomycetes</taxon>
        <taxon>Micromonosporales</taxon>
        <taxon>Micromonosporaceae</taxon>
        <taxon>Plantactinospora</taxon>
    </lineage>
</organism>
<dbReference type="PANTHER" id="PTHR22754:SF32">
    <property type="entry name" value="DISCO-INTERACTING PROTEIN 2"/>
    <property type="match status" value="1"/>
</dbReference>
<dbReference type="InterPro" id="IPR045851">
    <property type="entry name" value="AMP-bd_C_sf"/>
</dbReference>
<dbReference type="Proteomes" id="UP000638560">
    <property type="component" value="Unassembled WGS sequence"/>
</dbReference>
<dbReference type="SUPFAM" id="SSF56801">
    <property type="entry name" value="Acetyl-CoA synthetase-like"/>
    <property type="match status" value="1"/>
</dbReference>
<dbReference type="EMBL" id="JADPUN010000224">
    <property type="protein sequence ID" value="MBF9132192.1"/>
    <property type="molecule type" value="Genomic_DNA"/>
</dbReference>
<comment type="similarity">
    <text evidence="1">Belongs to the ATP-dependent AMP-binding enzyme family.</text>
</comment>
<reference evidence="3 4" key="1">
    <citation type="submission" date="2020-11" db="EMBL/GenBank/DDBJ databases">
        <title>A novel isolate from a Black sea contaminated sediment with potential to produce alkanes: Plantactinospora alkalitolerans sp. nov.</title>
        <authorList>
            <person name="Carro L."/>
            <person name="Veyisoglu A."/>
            <person name="Guven K."/>
            <person name="Schumann P."/>
            <person name="Klenk H.-P."/>
            <person name="Sahin N."/>
        </authorList>
    </citation>
    <scope>NUCLEOTIDE SEQUENCE [LARGE SCALE GENOMIC DNA]</scope>
    <source>
        <strain evidence="3 4">S1510</strain>
    </source>
</reference>